<comment type="caution">
    <text evidence="1">The sequence shown here is derived from an EMBL/GenBank/DDBJ whole genome shotgun (WGS) entry which is preliminary data.</text>
</comment>
<reference evidence="1 2" key="1">
    <citation type="submission" date="2019-03" db="EMBL/GenBank/DDBJ databases">
        <title>Genomic Encyclopedia of Type Strains, Phase IV (KMG-IV): sequencing the most valuable type-strain genomes for metagenomic binning, comparative biology and taxonomic classification.</title>
        <authorList>
            <person name="Goeker M."/>
        </authorList>
    </citation>
    <scope>NUCLEOTIDE SEQUENCE [LARGE SCALE GENOMIC DNA]</scope>
    <source>
        <strain evidence="1 2">LX-B</strain>
    </source>
</reference>
<evidence type="ECO:0000313" key="1">
    <source>
        <dbReference type="EMBL" id="TCL58815.1"/>
    </source>
</evidence>
<keyword evidence="2" id="KW-1185">Reference proteome</keyword>
<dbReference type="Proteomes" id="UP000295008">
    <property type="component" value="Unassembled WGS sequence"/>
</dbReference>
<dbReference type="AlphaFoldDB" id="A0A4R1R0J5"/>
<name>A0A4R1R0J5_HYDET</name>
<protein>
    <submittedName>
        <fullName evidence="1">Uncharacterized protein</fullName>
    </submittedName>
</protein>
<accession>A0A4R1R0J5</accession>
<dbReference type="EMBL" id="SLUN01000040">
    <property type="protein sequence ID" value="TCL58815.1"/>
    <property type="molecule type" value="Genomic_DNA"/>
</dbReference>
<proteinExistence type="predicted"/>
<organism evidence="1 2">
    <name type="scientific">Hydrogenispora ethanolica</name>
    <dbReference type="NCBI Taxonomy" id="1082276"/>
    <lineage>
        <taxon>Bacteria</taxon>
        <taxon>Bacillati</taxon>
        <taxon>Bacillota</taxon>
        <taxon>Hydrogenispora</taxon>
    </lineage>
</organism>
<evidence type="ECO:0000313" key="2">
    <source>
        <dbReference type="Proteomes" id="UP000295008"/>
    </source>
</evidence>
<sequence>MMAFPLCFHNMKAKPISAIGLALKHSSFVFQGSPYSYPFSPLVVIPWMNSRWKKRKTIRVGIEAMIAPAISMP</sequence>
<gene>
    <name evidence="1" type="ORF">EDC14_104029</name>
</gene>